<organism evidence="1 2">
    <name type="scientific">Symbiodinium microadriaticum</name>
    <name type="common">Dinoflagellate</name>
    <name type="synonym">Zooxanthella microadriatica</name>
    <dbReference type="NCBI Taxonomy" id="2951"/>
    <lineage>
        <taxon>Eukaryota</taxon>
        <taxon>Sar</taxon>
        <taxon>Alveolata</taxon>
        <taxon>Dinophyceae</taxon>
        <taxon>Suessiales</taxon>
        <taxon>Symbiodiniaceae</taxon>
        <taxon>Symbiodinium</taxon>
    </lineage>
</organism>
<name>A0A1Q9D8E5_SYMMI</name>
<dbReference type="EMBL" id="LSRX01000666">
    <property type="protein sequence ID" value="OLP91421.1"/>
    <property type="molecule type" value="Genomic_DNA"/>
</dbReference>
<gene>
    <name evidence="1" type="ORF">AK812_SmicGene26914</name>
</gene>
<keyword evidence="2" id="KW-1185">Reference proteome</keyword>
<accession>A0A1Q9D8E5</accession>
<evidence type="ECO:0000313" key="1">
    <source>
        <dbReference type="EMBL" id="OLP91421.1"/>
    </source>
</evidence>
<dbReference type="OrthoDB" id="417786at2759"/>
<dbReference type="Proteomes" id="UP000186817">
    <property type="component" value="Unassembled WGS sequence"/>
</dbReference>
<proteinExistence type="predicted"/>
<evidence type="ECO:0000313" key="2">
    <source>
        <dbReference type="Proteomes" id="UP000186817"/>
    </source>
</evidence>
<dbReference type="AlphaFoldDB" id="A0A1Q9D8E5"/>
<sequence length="810" mass="90074">MDEGSKLKTIVPDGGDATGSKSVMPDPSDPGLDALLAEVAAHPPKPKYSKALSSVGGQAQKLAQEKAQEHIKGMQLSASAVGINQLSARELQLLRGEVEFSGLGTGGHRAKYVIAPPEMESADEILRWMFVRQDGWRLKPPNLLLSCYGGRDHYVNWANSPTLRNREAWATATGGADDWKFRQKFTSRLSEISSGVCQAVTECGGWFDLGTGPRGGLNEVLMDGLKVYWSAFGCLAGHKTDNVVFCVRFLQDTEFKESFLQCAQAVPASGPTDKPEELKERVMYPSVNSQLFPELGSDPKAAANEQDGGAAEMLGAAVLKRRQPHHAEHSKFMYGYDLPENVPDDQFLILNPAKDSVEKVINKLTLVLSTVQDDEMMEIGFAKSEENRLRYAWEQYLLYAYNATVFRRRARILQYSALVLSVVVTLVAVLYRESTANPDSPLQQEELRVSLLVLPCVSAFILTSISRLNFVNKWAALESGAVNVKSEIYQYRCRVLYYQPRKSNDMDIEDRVEELCDNPPSTADLATLAALKKRQKKAEATAPKGTTRRGTFSAALAQINSDATGSDVRADYLSMPPASAMAKLQSNLYDWDKVLASYKARNSSTSYLCCRRLCNPCRRPSAKVLDHEDGPWSQVGADFHPNPFAIDDDYLNDDGTSLVTAEDYIHFRFLPMLQYYSWRSRDLSRKVMVLQVLTYFLTAALAAATPLGYEAWIPVLVSFISFFNGIMEFEALSSQLRNVNQSLESLKNLHFWWQSLSMVERRMPSNKNELVACTEATADSEISAWKKTLKVKSVTSGGSEGKEEKEEDSD</sequence>
<reference evidence="1 2" key="1">
    <citation type="submission" date="2016-02" db="EMBL/GenBank/DDBJ databases">
        <title>Genome analysis of coral dinoflagellate symbionts highlights evolutionary adaptations to a symbiotic lifestyle.</title>
        <authorList>
            <person name="Aranda M."/>
            <person name="Li Y."/>
            <person name="Liew Y.J."/>
            <person name="Baumgarten S."/>
            <person name="Simakov O."/>
            <person name="Wilson M."/>
            <person name="Piel J."/>
            <person name="Ashoor H."/>
            <person name="Bougouffa S."/>
            <person name="Bajic V.B."/>
            <person name="Ryu T."/>
            <person name="Ravasi T."/>
            <person name="Bayer T."/>
            <person name="Micklem G."/>
            <person name="Kim H."/>
            <person name="Bhak J."/>
            <person name="Lajeunesse T.C."/>
            <person name="Voolstra C.R."/>
        </authorList>
    </citation>
    <scope>NUCLEOTIDE SEQUENCE [LARGE SCALE GENOMIC DNA]</scope>
    <source>
        <strain evidence="1 2">CCMP2467</strain>
    </source>
</reference>
<comment type="caution">
    <text evidence="1">The sequence shown here is derived from an EMBL/GenBank/DDBJ whole genome shotgun (WGS) entry which is preliminary data.</text>
</comment>
<dbReference type="NCBIfam" id="NF033634">
    <property type="entry name" value="SLATT_1"/>
    <property type="match status" value="1"/>
</dbReference>
<protein>
    <submittedName>
        <fullName evidence="1">Uncharacterized protein</fullName>
    </submittedName>
</protein>